<evidence type="ECO:0000256" key="2">
    <source>
        <dbReference type="ARBA" id="ARBA00010333"/>
    </source>
</evidence>
<dbReference type="GO" id="GO:0016020">
    <property type="term" value="C:membrane"/>
    <property type="evidence" value="ECO:0007669"/>
    <property type="project" value="InterPro"/>
</dbReference>
<evidence type="ECO:0000256" key="1">
    <source>
        <dbReference type="ARBA" id="ARBA00004196"/>
    </source>
</evidence>
<dbReference type="PROSITE" id="PS01039">
    <property type="entry name" value="SBP_BACTERIAL_3"/>
    <property type="match status" value="1"/>
</dbReference>
<dbReference type="GO" id="GO:0030313">
    <property type="term" value="C:cell envelope"/>
    <property type="evidence" value="ECO:0007669"/>
    <property type="project" value="UniProtKB-SubCell"/>
</dbReference>
<comment type="similarity">
    <text evidence="2 4">Belongs to the bacterial solute-binding protein 3 family.</text>
</comment>
<feature type="domain" description="Solute-binding protein family 3/N-terminal" evidence="6">
    <location>
        <begin position="43"/>
        <end position="266"/>
    </location>
</feature>
<feature type="signal peptide" evidence="5">
    <location>
        <begin position="1"/>
        <end position="20"/>
    </location>
</feature>
<evidence type="ECO:0000256" key="5">
    <source>
        <dbReference type="SAM" id="SignalP"/>
    </source>
</evidence>
<dbReference type="InterPro" id="IPR001638">
    <property type="entry name" value="Solute-binding_3/MltF_N"/>
</dbReference>
<dbReference type="InterPro" id="IPR001320">
    <property type="entry name" value="Iontro_rcpt_C"/>
</dbReference>
<evidence type="ECO:0000259" key="6">
    <source>
        <dbReference type="SMART" id="SM00062"/>
    </source>
</evidence>
<evidence type="ECO:0000259" key="7">
    <source>
        <dbReference type="SMART" id="SM00079"/>
    </source>
</evidence>
<dbReference type="Proteomes" id="UP000270261">
    <property type="component" value="Unassembled WGS sequence"/>
</dbReference>
<dbReference type="PANTHER" id="PTHR35936:SF34">
    <property type="entry name" value="ABC TRANSPORTER EXTRACELLULAR-BINDING PROTEIN YCKB-RELATED"/>
    <property type="match status" value="1"/>
</dbReference>
<evidence type="ECO:0000313" key="9">
    <source>
        <dbReference type="Proteomes" id="UP000270261"/>
    </source>
</evidence>
<evidence type="ECO:0000256" key="4">
    <source>
        <dbReference type="RuleBase" id="RU003744"/>
    </source>
</evidence>
<dbReference type="InterPro" id="IPR006311">
    <property type="entry name" value="TAT_signal"/>
</dbReference>
<feature type="chain" id="PRO_5019075301" evidence="5">
    <location>
        <begin position="21"/>
        <end position="269"/>
    </location>
</feature>
<dbReference type="CDD" id="cd00996">
    <property type="entry name" value="PBP2_AatB_like"/>
    <property type="match status" value="1"/>
</dbReference>
<dbReference type="PROSITE" id="PS51318">
    <property type="entry name" value="TAT"/>
    <property type="match status" value="1"/>
</dbReference>
<accession>A0A426FTC8</accession>
<keyword evidence="3 5" id="KW-0732">Signal</keyword>
<dbReference type="Pfam" id="PF00497">
    <property type="entry name" value="SBP_bac_3"/>
    <property type="match status" value="1"/>
</dbReference>
<dbReference type="EMBL" id="RRUE01000001">
    <property type="protein sequence ID" value="RRN45943.1"/>
    <property type="molecule type" value="Genomic_DNA"/>
</dbReference>
<dbReference type="SUPFAM" id="SSF53850">
    <property type="entry name" value="Periplasmic binding protein-like II"/>
    <property type="match status" value="1"/>
</dbReference>
<organism evidence="8 9">
    <name type="scientific">Lautropia dentalis</name>
    <dbReference type="NCBI Taxonomy" id="2490857"/>
    <lineage>
        <taxon>Bacteria</taxon>
        <taxon>Pseudomonadati</taxon>
        <taxon>Pseudomonadota</taxon>
        <taxon>Betaproteobacteria</taxon>
        <taxon>Burkholderiales</taxon>
        <taxon>Burkholderiaceae</taxon>
        <taxon>Lautropia</taxon>
    </lineage>
</organism>
<dbReference type="RefSeq" id="WP_125095369.1">
    <property type="nucleotide sequence ID" value="NZ_RRUE01000001.1"/>
</dbReference>
<dbReference type="InterPro" id="IPR018313">
    <property type="entry name" value="SBP_3_CS"/>
</dbReference>
<dbReference type="PANTHER" id="PTHR35936">
    <property type="entry name" value="MEMBRANE-BOUND LYTIC MUREIN TRANSGLYCOSYLASE F"/>
    <property type="match status" value="1"/>
</dbReference>
<name>A0A426FTC8_9BURK</name>
<dbReference type="SMART" id="SM00079">
    <property type="entry name" value="PBPe"/>
    <property type="match status" value="1"/>
</dbReference>
<comment type="subcellular location">
    <subcellularLocation>
        <location evidence="1">Cell envelope</location>
    </subcellularLocation>
</comment>
<evidence type="ECO:0000256" key="3">
    <source>
        <dbReference type="ARBA" id="ARBA00022729"/>
    </source>
</evidence>
<reference evidence="8 9" key="1">
    <citation type="submission" date="2018-11" db="EMBL/GenBank/DDBJ databases">
        <title>Genome sequencing of Lautropia sp. KCOM 2505 (= ChDC F240).</title>
        <authorList>
            <person name="Kook J.-K."/>
            <person name="Park S.-N."/>
            <person name="Lim Y.K."/>
        </authorList>
    </citation>
    <scope>NUCLEOTIDE SEQUENCE [LARGE SCALE GENOMIC DNA]</scope>
    <source>
        <strain evidence="8 9">KCOM 2505</strain>
    </source>
</reference>
<keyword evidence="9" id="KW-1185">Reference proteome</keyword>
<sequence length="269" mass="29133">MITPSRRRLLLAMSAALVLAACTKSSDAPAPGTDAGKAAAPTHMVIGLDDNFPPMGFRDEKNQLVGFDIDFAREAASRMGIEVEFKPIDWNAKEAELIGKRVDALWNGLTITEKRKQNIAFTQPYMTNHQIIIVKAGSPITNKAGLAGKVVGTQDGSSAVDAIEKDETTLKSMKTLKKYGDNVSVLLDLDAGRLDAAVLDEVVGRYYIAKKPDAYVVLDDNFGTEEYGVGLRKDDTALQQKLGAAIDAMKKDGKAGEISTRWFGKNIIQ</sequence>
<dbReference type="SMART" id="SM00062">
    <property type="entry name" value="PBPb"/>
    <property type="match status" value="1"/>
</dbReference>
<dbReference type="AlphaFoldDB" id="A0A426FTC8"/>
<comment type="caution">
    <text evidence="8">The sequence shown here is derived from an EMBL/GenBank/DDBJ whole genome shotgun (WGS) entry which is preliminary data.</text>
</comment>
<dbReference type="PROSITE" id="PS51257">
    <property type="entry name" value="PROKAR_LIPOPROTEIN"/>
    <property type="match status" value="1"/>
</dbReference>
<protein>
    <submittedName>
        <fullName evidence="8">Amino acid ABC transporter substrate-binding protein</fullName>
    </submittedName>
</protein>
<dbReference type="GO" id="GO:0015276">
    <property type="term" value="F:ligand-gated monoatomic ion channel activity"/>
    <property type="evidence" value="ECO:0007669"/>
    <property type="project" value="InterPro"/>
</dbReference>
<feature type="domain" description="Ionotropic glutamate receptor C-terminal" evidence="7">
    <location>
        <begin position="43"/>
        <end position="265"/>
    </location>
</feature>
<dbReference type="Gene3D" id="3.40.190.10">
    <property type="entry name" value="Periplasmic binding protein-like II"/>
    <property type="match status" value="2"/>
</dbReference>
<evidence type="ECO:0000313" key="8">
    <source>
        <dbReference type="EMBL" id="RRN45943.1"/>
    </source>
</evidence>
<proteinExistence type="inferred from homology"/>
<dbReference type="OrthoDB" id="7241844at2"/>
<gene>
    <name evidence="8" type="ORF">EHV23_07520</name>
</gene>